<protein>
    <submittedName>
        <fullName evidence="3">Acyl-CoA N-acyltransferase</fullName>
    </submittedName>
</protein>
<keyword evidence="4" id="KW-1185">Reference proteome</keyword>
<dbReference type="OrthoDB" id="2115692at2759"/>
<evidence type="ECO:0000256" key="1">
    <source>
        <dbReference type="SAM" id="MobiDB-lite"/>
    </source>
</evidence>
<dbReference type="PANTHER" id="PTHR42791">
    <property type="entry name" value="GNAT FAMILY ACETYLTRANSFERASE"/>
    <property type="match status" value="1"/>
</dbReference>
<sequence>MTTTTSKVEDAVAADVPTLGAMHINAFDDNFPVPLFVKPYAVAGWGKFVRRAADPAPASGSSGLQPRVGVIRDDSGNRNWSPQALGEREREREREDLVCRLTCALVGTAKAACLLWIARDREAVDGLYGAWRDAWGEPHEGMVPDRLDTFFGDMKAQHRTVMGRNPHMYLEIIMAHSTARGKGYGKALLLFANELADELGLPLYLDADEDVVGLYERVGYVRQPEEVRESKGLVPMVRAAHGG</sequence>
<accession>A0A168B9I1</accession>
<dbReference type="GeneID" id="30019370"/>
<dbReference type="PANTHER" id="PTHR42791:SF17">
    <property type="entry name" value="ACETYLTRANSFERASE, GNAT FAMILY FAMILY (AFU_ORTHOLOGUE AFUA_8G05690)"/>
    <property type="match status" value="1"/>
</dbReference>
<dbReference type="RefSeq" id="XP_018706412.1">
    <property type="nucleotide sequence ID" value="XM_018846684.1"/>
</dbReference>
<dbReference type="Pfam" id="PF00583">
    <property type="entry name" value="Acetyltransf_1"/>
    <property type="match status" value="1"/>
</dbReference>
<dbReference type="Gene3D" id="3.40.630.30">
    <property type="match status" value="1"/>
</dbReference>
<evidence type="ECO:0000313" key="4">
    <source>
        <dbReference type="Proteomes" id="UP000076744"/>
    </source>
</evidence>
<proteinExistence type="predicted"/>
<organism evidence="3 4">
    <name type="scientific">Cordyceps fumosorosea (strain ARSEF 2679)</name>
    <name type="common">Isaria fumosorosea</name>
    <dbReference type="NCBI Taxonomy" id="1081104"/>
    <lineage>
        <taxon>Eukaryota</taxon>
        <taxon>Fungi</taxon>
        <taxon>Dikarya</taxon>
        <taxon>Ascomycota</taxon>
        <taxon>Pezizomycotina</taxon>
        <taxon>Sordariomycetes</taxon>
        <taxon>Hypocreomycetidae</taxon>
        <taxon>Hypocreales</taxon>
        <taxon>Cordycipitaceae</taxon>
        <taxon>Cordyceps</taxon>
    </lineage>
</organism>
<evidence type="ECO:0000313" key="3">
    <source>
        <dbReference type="EMBL" id="OAA69808.1"/>
    </source>
</evidence>
<dbReference type="Proteomes" id="UP000076744">
    <property type="component" value="Unassembled WGS sequence"/>
</dbReference>
<dbReference type="InterPro" id="IPR052523">
    <property type="entry name" value="Trichothecene_AcTrans"/>
</dbReference>
<gene>
    <name evidence="3" type="ORF">ISF_03078</name>
</gene>
<dbReference type="AlphaFoldDB" id="A0A168B9I1"/>
<dbReference type="EMBL" id="AZHB01000005">
    <property type="protein sequence ID" value="OAA69808.1"/>
    <property type="molecule type" value="Genomic_DNA"/>
</dbReference>
<keyword evidence="3" id="KW-0808">Transferase</keyword>
<dbReference type="GO" id="GO:0016747">
    <property type="term" value="F:acyltransferase activity, transferring groups other than amino-acyl groups"/>
    <property type="evidence" value="ECO:0007669"/>
    <property type="project" value="InterPro"/>
</dbReference>
<feature type="domain" description="N-acetyltransferase" evidence="2">
    <location>
        <begin position="113"/>
        <end position="241"/>
    </location>
</feature>
<feature type="region of interest" description="Disordered" evidence="1">
    <location>
        <begin position="56"/>
        <end position="91"/>
    </location>
</feature>
<evidence type="ECO:0000259" key="2">
    <source>
        <dbReference type="PROSITE" id="PS51186"/>
    </source>
</evidence>
<keyword evidence="3" id="KW-0012">Acyltransferase</keyword>
<dbReference type="PROSITE" id="PS51186">
    <property type="entry name" value="GNAT"/>
    <property type="match status" value="1"/>
</dbReference>
<name>A0A168B9I1_CORFA</name>
<comment type="caution">
    <text evidence="3">The sequence shown here is derived from an EMBL/GenBank/DDBJ whole genome shotgun (WGS) entry which is preliminary data.</text>
</comment>
<dbReference type="STRING" id="1081104.A0A168B9I1"/>
<dbReference type="InterPro" id="IPR016181">
    <property type="entry name" value="Acyl_CoA_acyltransferase"/>
</dbReference>
<reference evidence="3 4" key="1">
    <citation type="journal article" date="2016" name="Genome Biol. Evol.">
        <title>Divergent and convergent evolution of fungal pathogenicity.</title>
        <authorList>
            <person name="Shang Y."/>
            <person name="Xiao G."/>
            <person name="Zheng P."/>
            <person name="Cen K."/>
            <person name="Zhan S."/>
            <person name="Wang C."/>
        </authorList>
    </citation>
    <scope>NUCLEOTIDE SEQUENCE [LARGE SCALE GENOMIC DNA]</scope>
    <source>
        <strain evidence="3 4">ARSEF 2679</strain>
    </source>
</reference>
<dbReference type="SUPFAM" id="SSF55729">
    <property type="entry name" value="Acyl-CoA N-acyltransferases (Nat)"/>
    <property type="match status" value="1"/>
</dbReference>
<dbReference type="InterPro" id="IPR000182">
    <property type="entry name" value="GNAT_dom"/>
</dbReference>